<organism evidence="1 2">
    <name type="scientific">Canavalia gladiata</name>
    <name type="common">Sword bean</name>
    <name type="synonym">Dolichos gladiatus</name>
    <dbReference type="NCBI Taxonomy" id="3824"/>
    <lineage>
        <taxon>Eukaryota</taxon>
        <taxon>Viridiplantae</taxon>
        <taxon>Streptophyta</taxon>
        <taxon>Embryophyta</taxon>
        <taxon>Tracheophyta</taxon>
        <taxon>Spermatophyta</taxon>
        <taxon>Magnoliopsida</taxon>
        <taxon>eudicotyledons</taxon>
        <taxon>Gunneridae</taxon>
        <taxon>Pentapetalae</taxon>
        <taxon>rosids</taxon>
        <taxon>fabids</taxon>
        <taxon>Fabales</taxon>
        <taxon>Fabaceae</taxon>
        <taxon>Papilionoideae</taxon>
        <taxon>50 kb inversion clade</taxon>
        <taxon>NPAAA clade</taxon>
        <taxon>indigoferoid/millettioid clade</taxon>
        <taxon>Phaseoleae</taxon>
        <taxon>Canavalia</taxon>
    </lineage>
</organism>
<sequence>MLWWSKGHLCVGNIASQALLMDSLSLVLMWPLGSTLNLLYTDFKGRHFRSHKCGTVLRPTRIMKDSTFERTFSLRSRAGSNQVGENVRSGKGLNLLLRCCDDYVASKSPSFYGTGCFTSLHVQHSRGD</sequence>
<reference evidence="1 2" key="1">
    <citation type="submission" date="2024-01" db="EMBL/GenBank/DDBJ databases">
        <title>The genomes of 5 underutilized Papilionoideae crops provide insights into root nodulation and disease resistanc.</title>
        <authorList>
            <person name="Jiang F."/>
        </authorList>
    </citation>
    <scope>NUCLEOTIDE SEQUENCE [LARGE SCALE GENOMIC DNA]</scope>
    <source>
        <strain evidence="1">LVBAO_FW01</strain>
        <tissue evidence="1">Leaves</tissue>
    </source>
</reference>
<evidence type="ECO:0000313" key="2">
    <source>
        <dbReference type="Proteomes" id="UP001367508"/>
    </source>
</evidence>
<dbReference type="AlphaFoldDB" id="A0AAN9QKM5"/>
<dbReference type="Proteomes" id="UP001367508">
    <property type="component" value="Unassembled WGS sequence"/>
</dbReference>
<name>A0AAN9QKM5_CANGL</name>
<evidence type="ECO:0000313" key="1">
    <source>
        <dbReference type="EMBL" id="KAK7338942.1"/>
    </source>
</evidence>
<dbReference type="EMBL" id="JAYMYQ010000004">
    <property type="protein sequence ID" value="KAK7338942.1"/>
    <property type="molecule type" value="Genomic_DNA"/>
</dbReference>
<comment type="caution">
    <text evidence="1">The sequence shown here is derived from an EMBL/GenBank/DDBJ whole genome shotgun (WGS) entry which is preliminary data.</text>
</comment>
<gene>
    <name evidence="1" type="ORF">VNO77_19576</name>
</gene>
<protein>
    <submittedName>
        <fullName evidence="1">Uncharacterized protein</fullName>
    </submittedName>
</protein>
<keyword evidence="2" id="KW-1185">Reference proteome</keyword>
<proteinExistence type="predicted"/>
<accession>A0AAN9QKM5</accession>